<comment type="caution">
    <text evidence="2">The sequence shown here is derived from an EMBL/GenBank/DDBJ whole genome shotgun (WGS) entry which is preliminary data.</text>
</comment>
<dbReference type="EMBL" id="JBHFFA010000007">
    <property type="protein sequence ID" value="KAL2611869.1"/>
    <property type="molecule type" value="Genomic_DNA"/>
</dbReference>
<feature type="compositionally biased region" description="Basic and acidic residues" evidence="1">
    <location>
        <begin position="60"/>
        <end position="72"/>
    </location>
</feature>
<keyword evidence="3" id="KW-1185">Reference proteome</keyword>
<sequence>MKSIGHGALPSAALWTERAGDQATESAEQAAGRPTAAGRRPPYGRSQGGEHSADGSGRPADGRYPKTPLREF</sequence>
<feature type="region of interest" description="Disordered" evidence="1">
    <location>
        <begin position="1"/>
        <end position="72"/>
    </location>
</feature>
<reference evidence="2 3" key="1">
    <citation type="submission" date="2024-09" db="EMBL/GenBank/DDBJ databases">
        <title>Chromosome-scale assembly of Riccia fluitans.</title>
        <authorList>
            <person name="Paukszto L."/>
            <person name="Sawicki J."/>
            <person name="Karawczyk K."/>
            <person name="Piernik-Szablinska J."/>
            <person name="Szczecinska M."/>
            <person name="Mazdziarz M."/>
        </authorList>
    </citation>
    <scope>NUCLEOTIDE SEQUENCE [LARGE SCALE GENOMIC DNA]</scope>
    <source>
        <strain evidence="2">Rf_01</strain>
        <tissue evidence="2">Aerial parts of the thallus</tissue>
    </source>
</reference>
<dbReference type="AlphaFoldDB" id="A0ABD1XSE1"/>
<organism evidence="2 3">
    <name type="scientific">Riccia fluitans</name>
    <dbReference type="NCBI Taxonomy" id="41844"/>
    <lineage>
        <taxon>Eukaryota</taxon>
        <taxon>Viridiplantae</taxon>
        <taxon>Streptophyta</taxon>
        <taxon>Embryophyta</taxon>
        <taxon>Marchantiophyta</taxon>
        <taxon>Marchantiopsida</taxon>
        <taxon>Marchantiidae</taxon>
        <taxon>Marchantiales</taxon>
        <taxon>Ricciaceae</taxon>
        <taxon>Riccia</taxon>
    </lineage>
</organism>
<feature type="compositionally biased region" description="Low complexity" evidence="1">
    <location>
        <begin position="30"/>
        <end position="45"/>
    </location>
</feature>
<name>A0ABD1XSE1_9MARC</name>
<evidence type="ECO:0000313" key="3">
    <source>
        <dbReference type="Proteomes" id="UP001605036"/>
    </source>
</evidence>
<protein>
    <submittedName>
        <fullName evidence="2">Uncharacterized protein</fullName>
    </submittedName>
</protein>
<accession>A0ABD1XSE1</accession>
<dbReference type="Proteomes" id="UP001605036">
    <property type="component" value="Unassembled WGS sequence"/>
</dbReference>
<evidence type="ECO:0000256" key="1">
    <source>
        <dbReference type="SAM" id="MobiDB-lite"/>
    </source>
</evidence>
<proteinExistence type="predicted"/>
<gene>
    <name evidence="2" type="ORF">R1flu_023561</name>
</gene>
<evidence type="ECO:0000313" key="2">
    <source>
        <dbReference type="EMBL" id="KAL2611869.1"/>
    </source>
</evidence>